<evidence type="ECO:0000313" key="2">
    <source>
        <dbReference type="EMBL" id="KAF5366715.1"/>
    </source>
</evidence>
<comment type="caution">
    <text evidence="2">The sequence shown here is derived from an EMBL/GenBank/DDBJ whole genome shotgun (WGS) entry which is preliminary data.</text>
</comment>
<dbReference type="PANTHER" id="PTHR43591:SF110">
    <property type="entry name" value="RHODANESE DOMAIN-CONTAINING PROTEIN"/>
    <property type="match status" value="1"/>
</dbReference>
<dbReference type="PANTHER" id="PTHR43591">
    <property type="entry name" value="METHYLTRANSFERASE"/>
    <property type="match status" value="1"/>
</dbReference>
<dbReference type="InterPro" id="IPR025714">
    <property type="entry name" value="Methyltranfer_dom"/>
</dbReference>
<dbReference type="Proteomes" id="UP000559256">
    <property type="component" value="Unassembled WGS sequence"/>
</dbReference>
<sequence>MALNGANGHDPLHDDDGLVVVDDADLQSYFAVHNGRRYHTTSSPYPLPLDRPEVQRFNTEHNILRVVMNGNLCVNPLRVVQALADDGRTTKTVVDLATGNGKWMRDMAELFPHVEFYGVDIVPLAPTYYAQNVYFELEDIRTPTRWQEGTVDVVHARSAFMAVNDYRRIIQEAARILKPEGLFLAGEWQQNIALHPDTPIPPALQASYLPNLRRFFSTLHTALGRRNIISTVTMNIEGYANAYTRFFYTPVHGERFFVPIGTWSASEEGRNMGHRMQGVLRRYMDSVRPLLLGEIPEAAVDQMFAACEAEMALPGSGLGMIFATFCAVRRTGIGPD</sequence>
<dbReference type="CDD" id="cd02440">
    <property type="entry name" value="AdoMet_MTases"/>
    <property type="match status" value="1"/>
</dbReference>
<dbReference type="AlphaFoldDB" id="A0A8H5GL34"/>
<organism evidence="2 3">
    <name type="scientific">Tetrapyrgos nigripes</name>
    <dbReference type="NCBI Taxonomy" id="182062"/>
    <lineage>
        <taxon>Eukaryota</taxon>
        <taxon>Fungi</taxon>
        <taxon>Dikarya</taxon>
        <taxon>Basidiomycota</taxon>
        <taxon>Agaricomycotina</taxon>
        <taxon>Agaricomycetes</taxon>
        <taxon>Agaricomycetidae</taxon>
        <taxon>Agaricales</taxon>
        <taxon>Marasmiineae</taxon>
        <taxon>Marasmiaceae</taxon>
        <taxon>Tetrapyrgos</taxon>
    </lineage>
</organism>
<protein>
    <recommendedName>
        <fullName evidence="1">Methyltransferase domain-containing protein</fullName>
    </recommendedName>
</protein>
<feature type="domain" description="Methyltransferase" evidence="1">
    <location>
        <begin position="91"/>
        <end position="187"/>
    </location>
</feature>
<accession>A0A8H5GL34</accession>
<dbReference type="InterPro" id="IPR029063">
    <property type="entry name" value="SAM-dependent_MTases_sf"/>
</dbReference>
<reference evidence="2 3" key="1">
    <citation type="journal article" date="2020" name="ISME J.">
        <title>Uncovering the hidden diversity of litter-decomposition mechanisms in mushroom-forming fungi.</title>
        <authorList>
            <person name="Floudas D."/>
            <person name="Bentzer J."/>
            <person name="Ahren D."/>
            <person name="Johansson T."/>
            <person name="Persson P."/>
            <person name="Tunlid A."/>
        </authorList>
    </citation>
    <scope>NUCLEOTIDE SEQUENCE [LARGE SCALE GENOMIC DNA]</scope>
    <source>
        <strain evidence="2 3">CBS 291.85</strain>
    </source>
</reference>
<proteinExistence type="predicted"/>
<dbReference type="EMBL" id="JAACJM010000021">
    <property type="protein sequence ID" value="KAF5366715.1"/>
    <property type="molecule type" value="Genomic_DNA"/>
</dbReference>
<dbReference type="Gene3D" id="3.40.50.150">
    <property type="entry name" value="Vaccinia Virus protein VP39"/>
    <property type="match status" value="1"/>
</dbReference>
<keyword evidence="3" id="KW-1185">Reference proteome</keyword>
<evidence type="ECO:0000313" key="3">
    <source>
        <dbReference type="Proteomes" id="UP000559256"/>
    </source>
</evidence>
<dbReference type="OrthoDB" id="2013972at2759"/>
<gene>
    <name evidence="2" type="ORF">D9758_006471</name>
</gene>
<dbReference type="SUPFAM" id="SSF53335">
    <property type="entry name" value="S-adenosyl-L-methionine-dependent methyltransferases"/>
    <property type="match status" value="1"/>
</dbReference>
<evidence type="ECO:0000259" key="1">
    <source>
        <dbReference type="Pfam" id="PF13847"/>
    </source>
</evidence>
<dbReference type="Pfam" id="PF13847">
    <property type="entry name" value="Methyltransf_31"/>
    <property type="match status" value="1"/>
</dbReference>
<name>A0A8H5GL34_9AGAR</name>